<protein>
    <submittedName>
        <fullName evidence="4">Toxin-antitoxin system, toxin component, GNAT family</fullName>
    </submittedName>
</protein>
<evidence type="ECO:0000313" key="4">
    <source>
        <dbReference type="EMBL" id="EFQ81932.1"/>
    </source>
</evidence>
<dbReference type="PANTHER" id="PTHR43800:SF1">
    <property type="entry name" value="PEPTIDYL-LYSINE N-ACETYLTRANSFERASE YJAB"/>
    <property type="match status" value="1"/>
</dbReference>
<dbReference type="eggNOG" id="COG0456">
    <property type="taxonomic scope" value="Bacteria"/>
</dbReference>
<evidence type="ECO:0000259" key="3">
    <source>
        <dbReference type="PROSITE" id="PS51186"/>
    </source>
</evidence>
<dbReference type="HOGENOM" id="CLU_013985_21_0_11"/>
<sequence>MAPGVTEPLNPRRAGEADFDELTDLWERSARSTHGFLADEDVSEMRPSVRDLLLPSMDVWVVDVDAEAAAFAGVRDHHVELLYVEPRHHGRGLGSRLLRWTAATTVEVYADNVTGMGFYRSHGFTETRRDPTDVLGRPFPIAHLARRSVTP</sequence>
<feature type="domain" description="N-acetyltransferase" evidence="3">
    <location>
        <begin position="9"/>
        <end position="146"/>
    </location>
</feature>
<keyword evidence="2" id="KW-0012">Acyltransferase</keyword>
<dbReference type="EMBL" id="ACLF03000015">
    <property type="protein sequence ID" value="EFQ81932.1"/>
    <property type="molecule type" value="Genomic_DNA"/>
</dbReference>
<evidence type="ECO:0000256" key="1">
    <source>
        <dbReference type="ARBA" id="ARBA00022679"/>
    </source>
</evidence>
<evidence type="ECO:0000313" key="5">
    <source>
        <dbReference type="Proteomes" id="UP000003111"/>
    </source>
</evidence>
<dbReference type="Proteomes" id="UP000003111">
    <property type="component" value="Unassembled WGS sequence"/>
</dbReference>
<dbReference type="InterPro" id="IPR016181">
    <property type="entry name" value="Acyl_CoA_acyltransferase"/>
</dbReference>
<dbReference type="AlphaFoldDB" id="E2SFY5"/>
<evidence type="ECO:0000256" key="2">
    <source>
        <dbReference type="ARBA" id="ARBA00023315"/>
    </source>
</evidence>
<dbReference type="STRING" id="585531.HMPREF0063_12944"/>
<accession>E2SFY5</accession>
<dbReference type="Gene3D" id="3.40.630.30">
    <property type="match status" value="1"/>
</dbReference>
<dbReference type="SUPFAM" id="SSF55729">
    <property type="entry name" value="Acyl-CoA N-acyltransferases (Nat)"/>
    <property type="match status" value="1"/>
</dbReference>
<keyword evidence="1" id="KW-0808">Transferase</keyword>
<organism evidence="4 5">
    <name type="scientific">Aeromicrobium marinum DSM 15272</name>
    <dbReference type="NCBI Taxonomy" id="585531"/>
    <lineage>
        <taxon>Bacteria</taxon>
        <taxon>Bacillati</taxon>
        <taxon>Actinomycetota</taxon>
        <taxon>Actinomycetes</taxon>
        <taxon>Propionibacteriales</taxon>
        <taxon>Nocardioidaceae</taxon>
        <taxon>Aeromicrobium</taxon>
    </lineage>
</organism>
<name>E2SFY5_9ACTN</name>
<dbReference type="GO" id="GO:0016747">
    <property type="term" value="F:acyltransferase activity, transferring groups other than amino-acyl groups"/>
    <property type="evidence" value="ECO:0007669"/>
    <property type="project" value="InterPro"/>
</dbReference>
<dbReference type="Pfam" id="PF13508">
    <property type="entry name" value="Acetyltransf_7"/>
    <property type="match status" value="1"/>
</dbReference>
<dbReference type="PROSITE" id="PS51186">
    <property type="entry name" value="GNAT"/>
    <property type="match status" value="1"/>
</dbReference>
<dbReference type="PANTHER" id="PTHR43800">
    <property type="entry name" value="PEPTIDYL-LYSINE N-ACETYLTRANSFERASE YJAB"/>
    <property type="match status" value="1"/>
</dbReference>
<dbReference type="InterPro" id="IPR000182">
    <property type="entry name" value="GNAT_dom"/>
</dbReference>
<gene>
    <name evidence="4" type="ORF">HMPREF0063_12944</name>
</gene>
<proteinExistence type="predicted"/>
<dbReference type="CDD" id="cd04301">
    <property type="entry name" value="NAT_SF"/>
    <property type="match status" value="1"/>
</dbReference>
<keyword evidence="5" id="KW-1185">Reference proteome</keyword>
<reference evidence="4" key="1">
    <citation type="submission" date="2010-08" db="EMBL/GenBank/DDBJ databases">
        <authorList>
            <person name="Muzny D."/>
            <person name="Qin X."/>
            <person name="Buhay C."/>
            <person name="Dugan-Rocha S."/>
            <person name="Ding Y."/>
            <person name="Chen G."/>
            <person name="Hawes A."/>
            <person name="Holder M."/>
            <person name="Jhangiani S."/>
            <person name="Johnson A."/>
            <person name="Khan Z."/>
            <person name="Li Z."/>
            <person name="Liu W."/>
            <person name="Liu X."/>
            <person name="Perez L."/>
            <person name="Shen H."/>
            <person name="Wang Q."/>
            <person name="Watt J."/>
            <person name="Xi L."/>
            <person name="Xin Y."/>
            <person name="Zhou J."/>
            <person name="Deng J."/>
            <person name="Jiang H."/>
            <person name="Liu Y."/>
            <person name="Qu J."/>
            <person name="Song X.-Z."/>
            <person name="Zhang L."/>
            <person name="Villasana D."/>
            <person name="Johnson A."/>
            <person name="Liu J."/>
            <person name="Liyanage D."/>
            <person name="Lorensuhewa L."/>
            <person name="Robinson T."/>
            <person name="Song A."/>
            <person name="Song B.-B."/>
            <person name="Dinh H."/>
            <person name="Thornton R."/>
            <person name="Coyle M."/>
            <person name="Francisco L."/>
            <person name="Jackson L."/>
            <person name="Javaid M."/>
            <person name="Korchina V."/>
            <person name="Kovar C."/>
            <person name="Mata R."/>
            <person name="Mathew T."/>
            <person name="Ngo R."/>
            <person name="Nguyen L."/>
            <person name="Nguyen N."/>
            <person name="Okwuonu G."/>
            <person name="Ongeri F."/>
            <person name="Pham C."/>
            <person name="Simmons D."/>
            <person name="Wilczek-Boney K."/>
            <person name="Hale W."/>
            <person name="Jakkamsetti A."/>
            <person name="Pham P."/>
            <person name="Ruth R."/>
            <person name="San Lucas F."/>
            <person name="Warren J."/>
            <person name="Zhang J."/>
            <person name="Zhao Z."/>
            <person name="Zhou C."/>
            <person name="Zhu D."/>
            <person name="Lee S."/>
            <person name="Bess C."/>
            <person name="Blankenburg K."/>
            <person name="Forbes L."/>
            <person name="Fu Q."/>
            <person name="Gubbala S."/>
            <person name="Hirani K."/>
            <person name="Jayaseelan J.C."/>
            <person name="Lara F."/>
            <person name="Munidasa M."/>
            <person name="Palculict T."/>
            <person name="Patil S."/>
            <person name="Pu L.-L."/>
            <person name="Saada N."/>
            <person name="Tang L."/>
            <person name="Weissenberger G."/>
            <person name="Zhu Y."/>
            <person name="Hemphill L."/>
            <person name="Shang Y."/>
            <person name="Youmans B."/>
            <person name="Ayvaz T."/>
            <person name="Ross M."/>
            <person name="Santibanez J."/>
            <person name="Aqrawi P."/>
            <person name="Gross S."/>
            <person name="Joshi V."/>
            <person name="Fowler G."/>
            <person name="Nazareth L."/>
            <person name="Reid J."/>
            <person name="Worley K."/>
            <person name="Petrosino J."/>
            <person name="Highlander S."/>
            <person name="Gibbs R."/>
        </authorList>
    </citation>
    <scope>NUCLEOTIDE SEQUENCE [LARGE SCALE GENOMIC DNA]</scope>
    <source>
        <strain evidence="4">DSM 15272</strain>
    </source>
</reference>
<comment type="caution">
    <text evidence="4">The sequence shown here is derived from an EMBL/GenBank/DDBJ whole genome shotgun (WGS) entry which is preliminary data.</text>
</comment>